<dbReference type="InterPro" id="IPR027980">
    <property type="entry name" value="RACo_C"/>
</dbReference>
<dbReference type="EMBL" id="WWVQ01000009">
    <property type="protein sequence ID" value="MZL32700.1"/>
    <property type="molecule type" value="Genomic_DNA"/>
</dbReference>
<organism evidence="2 3">
    <name type="scientific">Blautia wexlerae</name>
    <dbReference type="NCBI Taxonomy" id="418240"/>
    <lineage>
        <taxon>Bacteria</taxon>
        <taxon>Bacillati</taxon>
        <taxon>Bacillota</taxon>
        <taxon>Clostridia</taxon>
        <taxon>Lachnospirales</taxon>
        <taxon>Lachnospiraceae</taxon>
        <taxon>Blautia</taxon>
    </lineage>
</organism>
<dbReference type="Pfam" id="PF17651">
    <property type="entry name" value="Raco_middle"/>
    <property type="match status" value="1"/>
</dbReference>
<protein>
    <submittedName>
        <fullName evidence="2">DUF4445 domain-containing protein</fullName>
    </submittedName>
</protein>
<name>A0A6L8SZF6_9FIRM</name>
<dbReference type="InterPro" id="IPR040506">
    <property type="entry name" value="RACo_linker"/>
</dbReference>
<proteinExistence type="predicted"/>
<dbReference type="InterPro" id="IPR012675">
    <property type="entry name" value="Beta-grasp_dom_sf"/>
</dbReference>
<dbReference type="PROSITE" id="PS51085">
    <property type="entry name" value="2FE2S_FER_2"/>
    <property type="match status" value="1"/>
</dbReference>
<reference evidence="2 3" key="1">
    <citation type="journal article" date="2019" name="Nat. Med.">
        <title>A library of human gut bacterial isolates paired with longitudinal multiomics data enables mechanistic microbiome research.</title>
        <authorList>
            <person name="Poyet M."/>
            <person name="Groussin M."/>
            <person name="Gibbons S.M."/>
            <person name="Avila-Pacheco J."/>
            <person name="Jiang X."/>
            <person name="Kearney S.M."/>
            <person name="Perrotta A.R."/>
            <person name="Berdy B."/>
            <person name="Zhao S."/>
            <person name="Lieberman T.D."/>
            <person name="Swanson P.K."/>
            <person name="Smith M."/>
            <person name="Roesemann S."/>
            <person name="Alexander J.E."/>
            <person name="Rich S.A."/>
            <person name="Livny J."/>
            <person name="Vlamakis H."/>
            <person name="Clish C."/>
            <person name="Bullock K."/>
            <person name="Deik A."/>
            <person name="Scott J."/>
            <person name="Pierce K.A."/>
            <person name="Xavier R.J."/>
            <person name="Alm E.J."/>
        </authorList>
    </citation>
    <scope>NUCLEOTIDE SEQUENCE [LARGE SCALE GENOMIC DNA]</scope>
    <source>
        <strain evidence="2 3">BIOML-A1</strain>
    </source>
</reference>
<dbReference type="PANTHER" id="PTHR42895">
    <property type="entry name" value="IRON-SULFUR CLUSTER-BINDING PROTEIN-RELATED"/>
    <property type="match status" value="1"/>
</dbReference>
<dbReference type="Proteomes" id="UP000477285">
    <property type="component" value="Unassembled WGS sequence"/>
</dbReference>
<dbReference type="Gene3D" id="3.10.20.880">
    <property type="match status" value="1"/>
</dbReference>
<dbReference type="SUPFAM" id="SSF54292">
    <property type="entry name" value="2Fe-2S ferredoxin-like"/>
    <property type="match status" value="1"/>
</dbReference>
<dbReference type="InterPro" id="IPR001041">
    <property type="entry name" value="2Fe-2S_ferredoxin-type"/>
</dbReference>
<dbReference type="Pfam" id="PF14574">
    <property type="entry name" value="RACo_C_ter"/>
    <property type="match status" value="1"/>
</dbReference>
<comment type="caution">
    <text evidence="2">The sequence shown here is derived from an EMBL/GenBank/DDBJ whole genome shotgun (WGS) entry which is preliminary data.</text>
</comment>
<dbReference type="InterPro" id="IPR036010">
    <property type="entry name" value="2Fe-2S_ferredoxin-like_sf"/>
</dbReference>
<dbReference type="PANTHER" id="PTHR42895:SF1">
    <property type="entry name" value="IRON-SULFUR CLUSTER PROTEIN"/>
    <property type="match status" value="1"/>
</dbReference>
<accession>A0A6L8SZF6</accession>
<gene>
    <name evidence="2" type="ORF">GT728_05635</name>
</gene>
<evidence type="ECO:0000313" key="3">
    <source>
        <dbReference type="Proteomes" id="UP000477285"/>
    </source>
</evidence>
<evidence type="ECO:0000313" key="2">
    <source>
        <dbReference type="EMBL" id="MZL32700.1"/>
    </source>
</evidence>
<dbReference type="AlphaFoldDB" id="A0A6L8SZF6"/>
<dbReference type="InterPro" id="IPR052911">
    <property type="entry name" value="Corrinoid_activation_enz"/>
</dbReference>
<sequence length="595" mass="64565">MSWLLAVVMFGLDMWEVFMAWVKFVREDIEIEVEDGISVLEAEIQAGLRPDAPCGGLGKCGKCLVKINGEVVKACQIRIGEGETCVVETLDRVGNEKILTDGFNREVVFEPGLRMAQVELEKAKTGEKRSDWQRLLDTLAETDGEVEPGQMEVDLKLAGELYGMRRDSDEWYVIYSRRRILEMRKEAGRRCLAAFDIGTTTIAGYLLDGGDGRTLAVESRMNPQAQYGADVIMRANYALEHGTEALSMCVRKAVNEMLGSLAEDAGIRREDVFQVCVVGNTCMHHLFLGISPASLVHAPYTPAVSERLVLNAGDYGLAVQERAELIMLSDIAGYVGADTCGCLLAIRQDQQEEISLMIDIGTNGEMVLGNRERMVTCSTAAGPAFEGAKIECGMRGAAGAVDHVKYEDGKWNYTTVGNKPAVGLCGSGLIDLVAGLLDAGMLDENGVLRSGQEKQGVFILVLPERGGNERGVYLTQKDLGEVQLAKAAIAAGIQMLMERLGITEDDICSVYIAGAFGNYMDPVSAGKIGLFPATLVKKVKPVGNAAGEGAKIALVNEKEMLEMDELVRKIEFVELAASADFQDHFIDELGFETGE</sequence>
<dbReference type="Gene3D" id="3.10.20.30">
    <property type="match status" value="1"/>
</dbReference>
<dbReference type="InterPro" id="IPR042259">
    <property type="entry name" value="Raco-like_middle_sf"/>
</dbReference>
<dbReference type="CDD" id="cd00207">
    <property type="entry name" value="fer2"/>
    <property type="match status" value="1"/>
</dbReference>
<evidence type="ECO:0000259" key="1">
    <source>
        <dbReference type="PROSITE" id="PS51085"/>
    </source>
</evidence>
<dbReference type="Gene3D" id="3.30.420.480">
    <property type="entry name" value="Domain of unknown function (DUF4445)"/>
    <property type="match status" value="1"/>
</dbReference>
<dbReference type="Pfam" id="PF17650">
    <property type="entry name" value="RACo_linker"/>
    <property type="match status" value="1"/>
</dbReference>
<feature type="domain" description="2Fe-2S ferredoxin-type" evidence="1">
    <location>
        <begin position="20"/>
        <end position="93"/>
    </location>
</feature>
<dbReference type="InterPro" id="IPR041414">
    <property type="entry name" value="Raco-like_middle"/>
</dbReference>
<dbReference type="GO" id="GO:0051536">
    <property type="term" value="F:iron-sulfur cluster binding"/>
    <property type="evidence" value="ECO:0007669"/>
    <property type="project" value="InterPro"/>
</dbReference>